<protein>
    <submittedName>
        <fullName evidence="1">Uncharacterized protein</fullName>
    </submittedName>
</protein>
<comment type="caution">
    <text evidence="1">The sequence shown here is derived from an EMBL/GenBank/DDBJ whole genome shotgun (WGS) entry which is preliminary data.</text>
</comment>
<dbReference type="Proteomes" id="UP001320706">
    <property type="component" value="Unassembled WGS sequence"/>
</dbReference>
<evidence type="ECO:0000313" key="1">
    <source>
        <dbReference type="EMBL" id="KAK8202203.1"/>
    </source>
</evidence>
<reference evidence="1" key="1">
    <citation type="submission" date="2024-02" db="EMBL/GenBank/DDBJ databases">
        <title>Metagenome Assembled Genome of Zalaria obscura JY119.</title>
        <authorList>
            <person name="Vighnesh L."/>
            <person name="Jagadeeshwari U."/>
            <person name="Venkata Ramana C."/>
            <person name="Sasikala C."/>
        </authorList>
    </citation>
    <scope>NUCLEOTIDE SEQUENCE</scope>
    <source>
        <strain evidence="1">JY119</strain>
    </source>
</reference>
<proteinExistence type="predicted"/>
<keyword evidence="2" id="KW-1185">Reference proteome</keyword>
<organism evidence="1 2">
    <name type="scientific">Zalaria obscura</name>
    <dbReference type="NCBI Taxonomy" id="2024903"/>
    <lineage>
        <taxon>Eukaryota</taxon>
        <taxon>Fungi</taxon>
        <taxon>Dikarya</taxon>
        <taxon>Ascomycota</taxon>
        <taxon>Pezizomycotina</taxon>
        <taxon>Dothideomycetes</taxon>
        <taxon>Dothideomycetidae</taxon>
        <taxon>Dothideales</taxon>
        <taxon>Zalariaceae</taxon>
        <taxon>Zalaria</taxon>
    </lineage>
</organism>
<evidence type="ECO:0000313" key="2">
    <source>
        <dbReference type="Proteomes" id="UP001320706"/>
    </source>
</evidence>
<sequence length="660" mass="73261">MEVNKISFPARLLDIIVAVSEAHFVSFDLELSGVPVKQGNDRSGKASLQQRYLETKKAAEQYQILQIGLTCVREDTQKGGYVCKPYNFNLNPVVEERIDIDRTFSFHSGAVEFLLSVGFQMDLPFILGVPYLSRKEAKLAREKADARQDRASFKDIEIKAEDTETLEIFRKVRAEIERWKKTGKPYAESLNIGPTIIGGTSEAAANNELSRYEKRLVHQIVRAEFPDLVTIPKRGSIQIVKFNQEREDYIKHQRRKETRERVNRQIGFRWIIEALAGGDLHHIDIKSFAIDPETGGSVFADLDDYRSKMTRAQSRIKGRPTVIVGHNCFLDLVYIYRTFIGDLPDTVEEFQELLHEVFPVIVDTKYLATHNCGDVNPMSSLEQIAEQLNYQDKPLVETHPNHSKYELMSAFHEAGYDSFLTAQVAIRLSAKLEAAGCYIEVDGSAEDGQSEPEEAGGVKLDGGAPDFTPGSIPQATDTLSYAISGFKGLLLAPVKALTGDGKASIPKDVGSERKSTKAAATSAETGGVDGSAESSSSKQKNKKSKNKNKNNVAPRPGPASAGRFAHATAFDHFRDSPSDEEETEEEEVLDFDNLQSSDVPAATPVVSDTDGVTAPNTWGSVMEEWVPMRLMPRFDSDFWKVYGNKLRVFGTVEGMCPLDS</sequence>
<gene>
    <name evidence="1" type="ORF">M8818_005730</name>
</gene>
<name>A0ACC3SD71_9PEZI</name>
<dbReference type="EMBL" id="JAMKPW020000033">
    <property type="protein sequence ID" value="KAK8202203.1"/>
    <property type="molecule type" value="Genomic_DNA"/>
</dbReference>
<accession>A0ACC3SD71</accession>